<feature type="domain" description="SUZ" evidence="4">
    <location>
        <begin position="56"/>
        <end position="122"/>
    </location>
</feature>
<dbReference type="InterPro" id="IPR024771">
    <property type="entry name" value="SUZ"/>
</dbReference>
<dbReference type="AlphaFoldDB" id="A0A182NBU4"/>
<feature type="compositionally biased region" description="Gly residues" evidence="3">
    <location>
        <begin position="164"/>
        <end position="184"/>
    </location>
</feature>
<comment type="similarity">
    <text evidence="1">Belongs to the SZRD1 family.</text>
</comment>
<reference evidence="7" key="1">
    <citation type="submission" date="2013-03" db="EMBL/GenBank/DDBJ databases">
        <title>The Genome Sequence of Anopheles dirus WRAIR2.</title>
        <authorList>
            <consortium name="The Broad Institute Genomics Platform"/>
            <person name="Neafsey D.E."/>
            <person name="Walton C."/>
            <person name="Walker B."/>
            <person name="Young S.K."/>
            <person name="Zeng Q."/>
            <person name="Gargeya S."/>
            <person name="Fitzgerald M."/>
            <person name="Haas B."/>
            <person name="Abouelleil A."/>
            <person name="Allen A.W."/>
            <person name="Alvarado L."/>
            <person name="Arachchi H.M."/>
            <person name="Berlin A.M."/>
            <person name="Chapman S.B."/>
            <person name="Gainer-Dewar J."/>
            <person name="Goldberg J."/>
            <person name="Griggs A."/>
            <person name="Gujja S."/>
            <person name="Hansen M."/>
            <person name="Howarth C."/>
            <person name="Imamovic A."/>
            <person name="Ireland A."/>
            <person name="Larimer J."/>
            <person name="McCowan C."/>
            <person name="Murphy C."/>
            <person name="Pearson M."/>
            <person name="Poon T.W."/>
            <person name="Priest M."/>
            <person name="Roberts A."/>
            <person name="Saif S."/>
            <person name="Shea T."/>
            <person name="Sisk P."/>
            <person name="Sykes S."/>
            <person name="Wortman J."/>
            <person name="Nusbaum C."/>
            <person name="Birren B."/>
        </authorList>
    </citation>
    <scope>NUCLEOTIDE SEQUENCE [LARGE SCALE GENOMIC DNA]</scope>
    <source>
        <strain evidence="7">WRAIR2</strain>
    </source>
</reference>
<dbReference type="Pfam" id="PF12901">
    <property type="entry name" value="SUZ-C"/>
    <property type="match status" value="1"/>
</dbReference>
<feature type="compositionally biased region" description="Low complexity" evidence="3">
    <location>
        <begin position="281"/>
        <end position="293"/>
    </location>
</feature>
<evidence type="ECO:0000313" key="7">
    <source>
        <dbReference type="Proteomes" id="UP000075884"/>
    </source>
</evidence>
<dbReference type="PROSITE" id="PS51938">
    <property type="entry name" value="SUZ_C"/>
    <property type="match status" value="1"/>
</dbReference>
<feature type="domain" description="SUZ-C" evidence="5">
    <location>
        <begin position="374"/>
        <end position="419"/>
    </location>
</feature>
<dbReference type="STRING" id="7168.A0A182NBU4"/>
<feature type="compositionally biased region" description="Polar residues" evidence="3">
    <location>
        <begin position="27"/>
        <end position="58"/>
    </location>
</feature>
<dbReference type="InterPro" id="IPR024642">
    <property type="entry name" value="SUZ-C"/>
</dbReference>
<evidence type="ECO:0000256" key="2">
    <source>
        <dbReference type="ARBA" id="ARBA00044802"/>
    </source>
</evidence>
<evidence type="ECO:0000259" key="4">
    <source>
        <dbReference type="PROSITE" id="PS51673"/>
    </source>
</evidence>
<feature type="region of interest" description="Disordered" evidence="3">
    <location>
        <begin position="26"/>
        <end position="184"/>
    </location>
</feature>
<reference evidence="6" key="2">
    <citation type="submission" date="2020-05" db="UniProtKB">
        <authorList>
            <consortium name="EnsemblMetazoa"/>
        </authorList>
    </citation>
    <scope>IDENTIFICATION</scope>
    <source>
        <strain evidence="6">WRAIR2</strain>
    </source>
</reference>
<accession>A0A182NBU4</accession>
<evidence type="ECO:0000256" key="1">
    <source>
        <dbReference type="ARBA" id="ARBA00007124"/>
    </source>
</evidence>
<dbReference type="PROSITE" id="PS51673">
    <property type="entry name" value="SUZ"/>
    <property type="match status" value="1"/>
</dbReference>
<feature type="region of interest" description="Disordered" evidence="3">
    <location>
        <begin position="243"/>
        <end position="300"/>
    </location>
</feature>
<name>A0A182NBU4_9DIPT</name>
<evidence type="ECO:0000313" key="6">
    <source>
        <dbReference type="EnsemblMetazoa" id="ADIR005124-PA"/>
    </source>
</evidence>
<proteinExistence type="inferred from homology"/>
<dbReference type="PANTHER" id="PTHR31796">
    <property type="entry name" value="SUZ DOMAIN-CONTAINING PROTEIN 1"/>
    <property type="match status" value="1"/>
</dbReference>
<protein>
    <recommendedName>
        <fullName evidence="2">SUZ RNA-binding domain-containing</fullName>
    </recommendedName>
</protein>
<feature type="compositionally biased region" description="Basic and acidic residues" evidence="3">
    <location>
        <begin position="103"/>
        <end position="115"/>
    </location>
</feature>
<feature type="compositionally biased region" description="Low complexity" evidence="3">
    <location>
        <begin position="141"/>
        <end position="163"/>
    </location>
</feature>
<dbReference type="VEuPathDB" id="VectorBase:ADIR005124"/>
<evidence type="ECO:0000259" key="5">
    <source>
        <dbReference type="PROSITE" id="PS51938"/>
    </source>
</evidence>
<feature type="compositionally biased region" description="Basic residues" evidence="3">
    <location>
        <begin position="268"/>
        <end position="280"/>
    </location>
</feature>
<dbReference type="Pfam" id="PF12752">
    <property type="entry name" value="SUZ"/>
    <property type="match status" value="1"/>
</dbReference>
<sequence>MSTKKQDIADSWEEIDEERLVSAITILKNSTSPGTAGQTESPKASATTGNTARQSTLPQMLEEELRPKMVPRPMQILRRPQTSGGADGKSAADAKPKTQIKSLDQRRQEYAEARLRILGSAHDDEEAETKKAPPTTNGYRASNVNNNNTSNSSANTSSNSSASGSGGGGSGGSGATGTGDGLIGSGANNNANNMYRYHQPYRQQAPIGTFPPSLQNVPPGGGRAQGVGGGGGAPMMYFPTPPNQLHPHHPMQTGHPLHLSHQAFPPLSHHHHQHHHHHHGQQQTSPPHQHGSHPYPPQHFATHLNHQTATVGRDGAGAWFVGGRNGGNGGGSGQGGYYAASKGGGGAGGYGDGGNGQPPLLGLAPPGVIPYNGTNGQGMYGQASGTAAATPGGSNIVHNQHVLRLPAGPDGSQGFSMRR</sequence>
<dbReference type="InterPro" id="IPR039228">
    <property type="entry name" value="SZRD1"/>
</dbReference>
<keyword evidence="7" id="KW-1185">Reference proteome</keyword>
<dbReference type="PANTHER" id="PTHR31796:SF2">
    <property type="entry name" value="SUZ DOMAIN-CONTAINING PROTEIN 1"/>
    <property type="match status" value="1"/>
</dbReference>
<dbReference type="Proteomes" id="UP000075884">
    <property type="component" value="Unassembled WGS sequence"/>
</dbReference>
<evidence type="ECO:0000256" key="3">
    <source>
        <dbReference type="SAM" id="MobiDB-lite"/>
    </source>
</evidence>
<dbReference type="EnsemblMetazoa" id="ADIR005124-RA">
    <property type="protein sequence ID" value="ADIR005124-PA"/>
    <property type="gene ID" value="ADIR005124"/>
</dbReference>
<organism evidence="6 7">
    <name type="scientific">Anopheles dirus</name>
    <dbReference type="NCBI Taxonomy" id="7168"/>
    <lineage>
        <taxon>Eukaryota</taxon>
        <taxon>Metazoa</taxon>
        <taxon>Ecdysozoa</taxon>
        <taxon>Arthropoda</taxon>
        <taxon>Hexapoda</taxon>
        <taxon>Insecta</taxon>
        <taxon>Pterygota</taxon>
        <taxon>Neoptera</taxon>
        <taxon>Endopterygota</taxon>
        <taxon>Diptera</taxon>
        <taxon>Nematocera</taxon>
        <taxon>Culicoidea</taxon>
        <taxon>Culicidae</taxon>
        <taxon>Anophelinae</taxon>
        <taxon>Anopheles</taxon>
    </lineage>
</organism>